<dbReference type="AlphaFoldDB" id="A0A0L6ZFD7"/>
<reference evidence="3" key="1">
    <citation type="submission" date="2015-08" db="EMBL/GenBank/DDBJ databases">
        <title>Genome sequence of the strict anaerobe Clostridium homopropionicum LuHBu1 (DSM 5847T).</title>
        <authorList>
            <person name="Poehlein A."/>
            <person name="Beck M."/>
            <person name="Schiel-Bengelsdorf B."/>
            <person name="Bengelsdorf F.R."/>
            <person name="Daniel R."/>
            <person name="Duerre P."/>
        </authorList>
    </citation>
    <scope>NUCLEOTIDE SEQUENCE [LARGE SCALE GENOMIC DNA]</scope>
    <source>
        <strain evidence="3">DSM 5847</strain>
    </source>
</reference>
<keyword evidence="3" id="KW-1185">Reference proteome</keyword>
<accession>A0A0L6ZFD7</accession>
<sequence length="176" mass="19675">MDAPNYLFYGLIGILVILFITSLIKKAFKLMTLVIMIIIGISLYNIVIKGVSPIDEVNSYKTDISYTKNIKDYSEKIKTSVGNIKKAAGNPTKQENVDIISLESENLHKYEEEVLSLKHSSKLKLFHEKYCNYLTSLVKTSDSALKLTKLGGSSSQNVSSVIDKLMDNFNSLAELK</sequence>
<protein>
    <submittedName>
        <fullName evidence="2">Uncharacterized protein</fullName>
    </submittedName>
</protein>
<evidence type="ECO:0000313" key="2">
    <source>
        <dbReference type="EMBL" id="KOA21518.1"/>
    </source>
</evidence>
<dbReference type="PATRIC" id="fig|1121318.3.peg.189"/>
<feature type="transmembrane region" description="Helical" evidence="1">
    <location>
        <begin position="6"/>
        <end position="23"/>
    </location>
</feature>
<dbReference type="STRING" id="36844.SAMN04488501_10532"/>
<name>A0A0L6ZFD7_9CLOT</name>
<organism evidence="2 3">
    <name type="scientific">Clostridium homopropionicum DSM 5847</name>
    <dbReference type="NCBI Taxonomy" id="1121318"/>
    <lineage>
        <taxon>Bacteria</taxon>
        <taxon>Bacillati</taxon>
        <taxon>Bacillota</taxon>
        <taxon>Clostridia</taxon>
        <taxon>Eubacteriales</taxon>
        <taxon>Clostridiaceae</taxon>
        <taxon>Clostridium</taxon>
    </lineage>
</organism>
<feature type="transmembrane region" description="Helical" evidence="1">
    <location>
        <begin position="30"/>
        <end position="48"/>
    </location>
</feature>
<comment type="caution">
    <text evidence="2">The sequence shown here is derived from an EMBL/GenBank/DDBJ whole genome shotgun (WGS) entry which is preliminary data.</text>
</comment>
<gene>
    <name evidence="2" type="ORF">CLHOM_01890</name>
</gene>
<dbReference type="Proteomes" id="UP000037043">
    <property type="component" value="Unassembled WGS sequence"/>
</dbReference>
<keyword evidence="1" id="KW-1133">Transmembrane helix</keyword>
<evidence type="ECO:0000313" key="3">
    <source>
        <dbReference type="Proteomes" id="UP000037043"/>
    </source>
</evidence>
<dbReference type="RefSeq" id="WP_052219790.1">
    <property type="nucleotide sequence ID" value="NZ_LHUR01000005.1"/>
</dbReference>
<proteinExistence type="predicted"/>
<evidence type="ECO:0000256" key="1">
    <source>
        <dbReference type="SAM" id="Phobius"/>
    </source>
</evidence>
<dbReference type="EMBL" id="LHUR01000005">
    <property type="protein sequence ID" value="KOA21518.1"/>
    <property type="molecule type" value="Genomic_DNA"/>
</dbReference>
<keyword evidence="1" id="KW-0472">Membrane</keyword>
<keyword evidence="1" id="KW-0812">Transmembrane</keyword>